<comment type="caution">
    <text evidence="2">The sequence shown here is derived from an EMBL/GenBank/DDBJ whole genome shotgun (WGS) entry which is preliminary data.</text>
</comment>
<protein>
    <recommendedName>
        <fullName evidence="4">Amidase</fullName>
    </recommendedName>
</protein>
<evidence type="ECO:0000313" key="2">
    <source>
        <dbReference type="EMBL" id="MCF6138446.1"/>
    </source>
</evidence>
<accession>A0ABS9H300</accession>
<reference evidence="2 3" key="1">
    <citation type="submission" date="2022-01" db="EMBL/GenBank/DDBJ databases">
        <title>Alkalihalobacillus sp. EGI L200015, a novel bacterium isolated from a salt lake sediment.</title>
        <authorList>
            <person name="Gao L."/>
            <person name="Fang B.-Z."/>
            <person name="Li W.-J."/>
        </authorList>
    </citation>
    <scope>NUCLEOTIDE SEQUENCE [LARGE SCALE GENOMIC DNA]</scope>
    <source>
        <strain evidence="2 3">KCTC 12718</strain>
    </source>
</reference>
<sequence length="310" mass="36167">MNKRKTLIHWITPILLVTMLFIALPGSLPAKMISDKAVWVWHSSDEIFTEDGRENLITFSKEKNINIIYLNTGRYLEENYESYRAFIKLAHLNNISVYALDGSAKWALQMNHMKPTERMHSVFMYNNNSQQDERFDGMQFDIEPYLLAEWKTEEREQLIQEYLLGLENLANMADTYGSSDAFEFMAAIPFWFDKEKYETMYRDVTKPLSDHVMDTVGNVVIMAYRDTAGGRDSISFHSDHEIKYASKHNLKVVIGVETQHLEPYEKVSFFEEGEAYMEEQLQSIDQLYSTESGYGGQAIHDYQNYKALKE</sequence>
<organism evidence="2 3">
    <name type="scientific">Pseudalkalibacillus berkeleyi</name>
    <dbReference type="NCBI Taxonomy" id="1069813"/>
    <lineage>
        <taxon>Bacteria</taxon>
        <taxon>Bacillati</taxon>
        <taxon>Bacillota</taxon>
        <taxon>Bacilli</taxon>
        <taxon>Bacillales</taxon>
        <taxon>Fictibacillaceae</taxon>
        <taxon>Pseudalkalibacillus</taxon>
    </lineage>
</organism>
<proteinExistence type="predicted"/>
<evidence type="ECO:0000256" key="1">
    <source>
        <dbReference type="SAM" id="Phobius"/>
    </source>
</evidence>
<feature type="transmembrane region" description="Helical" evidence="1">
    <location>
        <begin position="7"/>
        <end position="28"/>
    </location>
</feature>
<dbReference type="EMBL" id="JAKIJS010000001">
    <property type="protein sequence ID" value="MCF6138446.1"/>
    <property type="molecule type" value="Genomic_DNA"/>
</dbReference>
<keyword evidence="1" id="KW-0472">Membrane</keyword>
<evidence type="ECO:0000313" key="3">
    <source>
        <dbReference type="Proteomes" id="UP001649381"/>
    </source>
</evidence>
<dbReference type="RefSeq" id="WP_236335035.1">
    <property type="nucleotide sequence ID" value="NZ_JAKIJS010000001.1"/>
</dbReference>
<keyword evidence="3" id="KW-1185">Reference proteome</keyword>
<evidence type="ECO:0008006" key="4">
    <source>
        <dbReference type="Google" id="ProtNLM"/>
    </source>
</evidence>
<gene>
    <name evidence="2" type="ORF">L2716_11965</name>
</gene>
<dbReference type="Proteomes" id="UP001649381">
    <property type="component" value="Unassembled WGS sequence"/>
</dbReference>
<name>A0ABS9H300_9BACL</name>
<keyword evidence="1" id="KW-1133">Transmembrane helix</keyword>
<keyword evidence="1" id="KW-0812">Transmembrane</keyword>